<gene>
    <name evidence="1" type="ORF">LAL4801_04563</name>
</gene>
<dbReference type="Pfam" id="PF13489">
    <property type="entry name" value="Methyltransf_23"/>
    <property type="match status" value="1"/>
</dbReference>
<protein>
    <recommendedName>
        <fullName evidence="3">Methyltransferase family protein</fullName>
    </recommendedName>
</protein>
<reference evidence="2" key="1">
    <citation type="submission" date="2015-07" db="EMBL/GenBank/DDBJ databases">
        <authorList>
            <person name="Rodrigo-Torres Lidia"/>
            <person name="Arahal R.David."/>
        </authorList>
    </citation>
    <scope>NUCLEOTIDE SEQUENCE [LARGE SCALE GENOMIC DNA]</scope>
    <source>
        <strain evidence="2">CECT 4801</strain>
    </source>
</reference>
<evidence type="ECO:0000313" key="2">
    <source>
        <dbReference type="Proteomes" id="UP000048926"/>
    </source>
</evidence>
<evidence type="ECO:0000313" key="1">
    <source>
        <dbReference type="EMBL" id="CTQ46107.1"/>
    </source>
</evidence>
<organism evidence="1 2">
    <name type="scientific">Roseibium aggregatum</name>
    <dbReference type="NCBI Taxonomy" id="187304"/>
    <lineage>
        <taxon>Bacteria</taxon>
        <taxon>Pseudomonadati</taxon>
        <taxon>Pseudomonadota</taxon>
        <taxon>Alphaproteobacteria</taxon>
        <taxon>Hyphomicrobiales</taxon>
        <taxon>Stappiaceae</taxon>
        <taxon>Roseibium</taxon>
    </lineage>
</organism>
<dbReference type="InterPro" id="IPR029063">
    <property type="entry name" value="SAM-dependent_MTases_sf"/>
</dbReference>
<dbReference type="SUPFAM" id="SSF53335">
    <property type="entry name" value="S-adenosyl-L-methionine-dependent methyltransferases"/>
    <property type="match status" value="1"/>
</dbReference>
<sequence>MTSETVNFYNTTAKEYVADKETPNPRLPAFLERCKAKGRILELGTGGGVDAEAILKSGFVLDATDGSSELAAIAAQRLGQPVQTMLFNELDAVELYDGVYACAALTHAPRGDLGDVVERIHRALHENGVVWASFKVGTNEGTDAFGRYYNLLPQDELTAIWREAATWRILETETWLGSGYDRKPTQWAAITAIK</sequence>
<dbReference type="Proteomes" id="UP000048926">
    <property type="component" value="Unassembled WGS sequence"/>
</dbReference>
<dbReference type="Gene3D" id="3.40.50.150">
    <property type="entry name" value="Vaccinia Virus protein VP39"/>
    <property type="match status" value="1"/>
</dbReference>
<dbReference type="CDD" id="cd02440">
    <property type="entry name" value="AdoMet_MTases"/>
    <property type="match status" value="1"/>
</dbReference>
<proteinExistence type="predicted"/>
<dbReference type="AlphaFoldDB" id="A0A0M6YA14"/>
<keyword evidence="2" id="KW-1185">Reference proteome</keyword>
<name>A0A0M6YA14_9HYPH</name>
<accession>A0A0M6YA14</accession>
<evidence type="ECO:0008006" key="3">
    <source>
        <dbReference type="Google" id="ProtNLM"/>
    </source>
</evidence>
<dbReference type="STRING" id="187304.B0E33_14085"/>
<dbReference type="OrthoDB" id="9804312at2"/>
<dbReference type="EMBL" id="CXST01000003">
    <property type="protein sequence ID" value="CTQ46107.1"/>
    <property type="molecule type" value="Genomic_DNA"/>
</dbReference>
<dbReference type="RefSeq" id="WP_055659818.1">
    <property type="nucleotide sequence ID" value="NZ_CXST01000003.1"/>
</dbReference>